<comment type="subcellular location">
    <subcellularLocation>
        <location evidence="1">Cytoplasm</location>
        <location evidence="1">Cytosol</location>
    </subcellularLocation>
</comment>
<dbReference type="AlphaFoldDB" id="A0AAJ7DV82"/>
<dbReference type="GO" id="GO:0005829">
    <property type="term" value="C:cytosol"/>
    <property type="evidence" value="ECO:0007669"/>
    <property type="project" value="UniProtKB-SubCell"/>
</dbReference>
<dbReference type="FunFam" id="3.40.50.10470:FF:000009">
    <property type="entry name" value="Translation initiation factor eIF2B subunit"/>
    <property type="match status" value="1"/>
</dbReference>
<dbReference type="Proteomes" id="UP000695007">
    <property type="component" value="Unplaced"/>
</dbReference>
<evidence type="ECO:0000256" key="2">
    <source>
        <dbReference type="ARBA" id="ARBA00007251"/>
    </source>
</evidence>
<proteinExistence type="inferred from homology"/>
<evidence type="ECO:0000313" key="10">
    <source>
        <dbReference type="Proteomes" id="UP000695007"/>
    </source>
</evidence>
<evidence type="ECO:0000256" key="8">
    <source>
        <dbReference type="ARBA" id="ARBA00046432"/>
    </source>
</evidence>
<evidence type="ECO:0000256" key="7">
    <source>
        <dbReference type="ARBA" id="ARBA00044228"/>
    </source>
</evidence>
<dbReference type="InterPro" id="IPR000649">
    <property type="entry name" value="IF-2B-related"/>
</dbReference>
<dbReference type="InterPro" id="IPR051855">
    <property type="entry name" value="eIF2B_beta_subunit"/>
</dbReference>
<name>A0AAJ7DV82_9HYME</name>
<dbReference type="RefSeq" id="XP_011497611.1">
    <property type="nucleotide sequence ID" value="XM_011499309.1"/>
</dbReference>
<dbReference type="GeneID" id="105361980"/>
<evidence type="ECO:0000256" key="9">
    <source>
        <dbReference type="RuleBase" id="RU003814"/>
    </source>
</evidence>
<dbReference type="PANTHER" id="PTHR45859">
    <property type="entry name" value="TRANSLATION INITIATION FACTOR EIF-2B SUBUNIT BETA"/>
    <property type="match status" value="1"/>
</dbReference>
<accession>A0AAJ7DV82</accession>
<comment type="subunit">
    <text evidence="8">Component of the translation initiation factor 2B (eIF2B) complex which is a heterodecamer of two sets of five different subunits: alpha, beta, gamma, delta and epsilon. Subunits alpha, beta and delta comprise a regulatory subcomplex and subunits epsilon and gamma comprise a catalytic subcomplex. Within the complex, the hexameric regulatory complex resides at the center, with the two heterodimeric catalytic subcomplexes bound on opposite sides.</text>
</comment>
<protein>
    <recommendedName>
        <fullName evidence="6">Translation initiation factor eIF2B subunit beta</fullName>
    </recommendedName>
    <alternativeName>
        <fullName evidence="7">eIF2B GDP-GTP exchange factor subunit beta</fullName>
    </alternativeName>
</protein>
<dbReference type="SUPFAM" id="SSF100950">
    <property type="entry name" value="NagB/RpiA/CoA transferase-like"/>
    <property type="match status" value="1"/>
</dbReference>
<evidence type="ECO:0000256" key="1">
    <source>
        <dbReference type="ARBA" id="ARBA00004514"/>
    </source>
</evidence>
<keyword evidence="5" id="KW-0648">Protein biosynthesis</keyword>
<dbReference type="InterPro" id="IPR037171">
    <property type="entry name" value="NagB/RpiA_transferase-like"/>
</dbReference>
<dbReference type="GO" id="GO:0005085">
    <property type="term" value="F:guanyl-nucleotide exchange factor activity"/>
    <property type="evidence" value="ECO:0007669"/>
    <property type="project" value="TreeGrafter"/>
</dbReference>
<dbReference type="GO" id="GO:0003743">
    <property type="term" value="F:translation initiation factor activity"/>
    <property type="evidence" value="ECO:0007669"/>
    <property type="project" value="UniProtKB-KW"/>
</dbReference>
<evidence type="ECO:0000256" key="4">
    <source>
        <dbReference type="ARBA" id="ARBA00022540"/>
    </source>
</evidence>
<comment type="similarity">
    <text evidence="2 9">Belongs to the eIF-2B alpha/beta/delta subunits family.</text>
</comment>
<organism evidence="10 11">
    <name type="scientific">Ceratosolen solmsi marchali</name>
    <dbReference type="NCBI Taxonomy" id="326594"/>
    <lineage>
        <taxon>Eukaryota</taxon>
        <taxon>Metazoa</taxon>
        <taxon>Ecdysozoa</taxon>
        <taxon>Arthropoda</taxon>
        <taxon>Hexapoda</taxon>
        <taxon>Insecta</taxon>
        <taxon>Pterygota</taxon>
        <taxon>Neoptera</taxon>
        <taxon>Endopterygota</taxon>
        <taxon>Hymenoptera</taxon>
        <taxon>Apocrita</taxon>
        <taxon>Proctotrupomorpha</taxon>
        <taxon>Chalcidoidea</taxon>
        <taxon>Agaonidae</taxon>
        <taxon>Agaoninae</taxon>
        <taxon>Ceratosolen</taxon>
    </lineage>
</organism>
<gene>
    <name evidence="11" type="primary">LOC105361980</name>
</gene>
<dbReference type="GO" id="GO:0005851">
    <property type="term" value="C:eukaryotic translation initiation factor 2B complex"/>
    <property type="evidence" value="ECO:0007669"/>
    <property type="project" value="UniProtKB-ARBA"/>
</dbReference>
<dbReference type="CTD" id="31256"/>
<dbReference type="PANTHER" id="PTHR45859:SF1">
    <property type="entry name" value="TRANSLATION INITIATION FACTOR EIF-2B SUBUNIT BETA"/>
    <property type="match status" value="1"/>
</dbReference>
<keyword evidence="10" id="KW-1185">Reference proteome</keyword>
<keyword evidence="3" id="KW-0963">Cytoplasm</keyword>
<dbReference type="Pfam" id="PF01008">
    <property type="entry name" value="IF-2B"/>
    <property type="match status" value="1"/>
</dbReference>
<reference evidence="11" key="1">
    <citation type="submission" date="2025-08" db="UniProtKB">
        <authorList>
            <consortium name="RefSeq"/>
        </authorList>
    </citation>
    <scope>IDENTIFICATION</scope>
</reference>
<evidence type="ECO:0000313" key="11">
    <source>
        <dbReference type="RefSeq" id="XP_011497611.1"/>
    </source>
</evidence>
<sequence length="353" mass="39386">MVSLADDKIHESVLNLAKSINYGDTKGTYEIVVATVDVLKDIITNTKWSRAKNLMDTIILNGKHLIEAAPLEASIGNMVRRILQIIREEYSLELKNKTDENDPQESLHKILTSEGDQNMDFMKIVPSLKSALLEHINEFETELETCAENITQQASEHIHSNEIIMTLGRSRSVEQFFKKAAETRTFEVIVAEGAPFLDGHEMAANLSKACIKTTLISDVAIFAMMSRVNKVIIGTHTVMANGGLRALTGSHTVAQAAKHYSVPVMVLLPLYKLSPLYLCLYEQHAFNKHVSPLQGVISTNNTAVMENSQSYNPVFDYVPPDLVTLFISNTGGNAPSYIYRLLGELYHRDDYEL</sequence>
<dbReference type="InterPro" id="IPR042529">
    <property type="entry name" value="IF_2B-like_C"/>
</dbReference>
<evidence type="ECO:0000256" key="5">
    <source>
        <dbReference type="ARBA" id="ARBA00022917"/>
    </source>
</evidence>
<dbReference type="Gene3D" id="3.40.50.10470">
    <property type="entry name" value="Translation initiation factor eif-2b, domain 2"/>
    <property type="match status" value="1"/>
</dbReference>
<evidence type="ECO:0000256" key="6">
    <source>
        <dbReference type="ARBA" id="ARBA00044122"/>
    </source>
</evidence>
<keyword evidence="4 11" id="KW-0396">Initiation factor</keyword>
<dbReference type="KEGG" id="csol:105361980"/>
<evidence type="ECO:0000256" key="3">
    <source>
        <dbReference type="ARBA" id="ARBA00022490"/>
    </source>
</evidence>